<sequence length="133" mass="14150">MDAQGACAILGISYKTWSNKGGASAYGLTPFAPGRRKPLFDRAQVEAVRDGSPIPSRGTGEPHPDDLLDEQDVADELGVAYATVRKDHSTGRLSGWTDVCGQAHIRRATLTEIIAARPGRGVGGGRPRKHPHP</sequence>
<evidence type="ECO:0000313" key="2">
    <source>
        <dbReference type="EMBL" id="PZG08913.1"/>
    </source>
</evidence>
<organism evidence="2 3">
    <name type="scientific">Nonomuraea aridisoli</name>
    <dbReference type="NCBI Taxonomy" id="2070368"/>
    <lineage>
        <taxon>Bacteria</taxon>
        <taxon>Bacillati</taxon>
        <taxon>Actinomycetota</taxon>
        <taxon>Actinomycetes</taxon>
        <taxon>Streptosporangiales</taxon>
        <taxon>Streptosporangiaceae</taxon>
        <taxon>Nonomuraea</taxon>
    </lineage>
</organism>
<dbReference type="Proteomes" id="UP000249304">
    <property type="component" value="Unassembled WGS sequence"/>
</dbReference>
<protein>
    <submittedName>
        <fullName evidence="2">Uncharacterized protein</fullName>
    </submittedName>
</protein>
<dbReference type="AlphaFoldDB" id="A0A2W2DDF0"/>
<evidence type="ECO:0000313" key="3">
    <source>
        <dbReference type="Proteomes" id="UP000249304"/>
    </source>
</evidence>
<accession>A0A2W2DDF0</accession>
<name>A0A2W2DDF0_9ACTN</name>
<evidence type="ECO:0000256" key="1">
    <source>
        <dbReference type="SAM" id="MobiDB-lite"/>
    </source>
</evidence>
<dbReference type="EMBL" id="POUD01000257">
    <property type="protein sequence ID" value="PZG08913.1"/>
    <property type="molecule type" value="Genomic_DNA"/>
</dbReference>
<keyword evidence="3" id="KW-1185">Reference proteome</keyword>
<reference evidence="2 3" key="1">
    <citation type="submission" date="2018-01" db="EMBL/GenBank/DDBJ databases">
        <title>Draft genome sequence of Nonomuraea sp. KC333.</title>
        <authorList>
            <person name="Sahin N."/>
            <person name="Saygin H."/>
            <person name="Ay H."/>
        </authorList>
    </citation>
    <scope>NUCLEOTIDE SEQUENCE [LARGE SCALE GENOMIC DNA]</scope>
    <source>
        <strain evidence="2 3">KC333</strain>
    </source>
</reference>
<comment type="caution">
    <text evidence="2">The sequence shown here is derived from an EMBL/GenBank/DDBJ whole genome shotgun (WGS) entry which is preliminary data.</text>
</comment>
<feature type="region of interest" description="Disordered" evidence="1">
    <location>
        <begin position="48"/>
        <end position="67"/>
    </location>
</feature>
<gene>
    <name evidence="2" type="ORF">C1J01_38370</name>
</gene>
<proteinExistence type="predicted"/>